<evidence type="ECO:0000256" key="2">
    <source>
        <dbReference type="ARBA" id="ARBA00023163"/>
    </source>
</evidence>
<dbReference type="PROSITE" id="PS01124">
    <property type="entry name" value="HTH_ARAC_FAMILY_2"/>
    <property type="match status" value="1"/>
</dbReference>
<dbReference type="InterPro" id="IPR018060">
    <property type="entry name" value="HTH_AraC"/>
</dbReference>
<comment type="caution">
    <text evidence="4">The sequence shown here is derived from an EMBL/GenBank/DDBJ whole genome shotgun (WGS) entry which is preliminary data.</text>
</comment>
<dbReference type="InterPro" id="IPR053142">
    <property type="entry name" value="PchR_regulatory_protein"/>
</dbReference>
<organism evidence="4 5">
    <name type="scientific">Sphingomonas colocasiae</name>
    <dbReference type="NCBI Taxonomy" id="1848973"/>
    <lineage>
        <taxon>Bacteria</taxon>
        <taxon>Pseudomonadati</taxon>
        <taxon>Pseudomonadota</taxon>
        <taxon>Alphaproteobacteria</taxon>
        <taxon>Sphingomonadales</taxon>
        <taxon>Sphingomonadaceae</taxon>
        <taxon>Sphingomonas</taxon>
    </lineage>
</organism>
<evidence type="ECO:0000256" key="1">
    <source>
        <dbReference type="ARBA" id="ARBA00023015"/>
    </source>
</evidence>
<evidence type="ECO:0000313" key="4">
    <source>
        <dbReference type="EMBL" id="MBY8823411.1"/>
    </source>
</evidence>
<evidence type="ECO:0000259" key="3">
    <source>
        <dbReference type="PROSITE" id="PS01124"/>
    </source>
</evidence>
<feature type="domain" description="HTH araC/xylS-type" evidence="3">
    <location>
        <begin position="257"/>
        <end position="355"/>
    </location>
</feature>
<proteinExistence type="predicted"/>
<evidence type="ECO:0000313" key="5">
    <source>
        <dbReference type="Proteomes" id="UP000706039"/>
    </source>
</evidence>
<dbReference type="RefSeq" id="WP_222990521.1">
    <property type="nucleotide sequence ID" value="NZ_JAINVV010000006.1"/>
</dbReference>
<keyword evidence="1" id="KW-0805">Transcription regulation</keyword>
<dbReference type="Proteomes" id="UP000706039">
    <property type="component" value="Unassembled WGS sequence"/>
</dbReference>
<dbReference type="SUPFAM" id="SSF46689">
    <property type="entry name" value="Homeodomain-like"/>
    <property type="match status" value="2"/>
</dbReference>
<dbReference type="SMART" id="SM00342">
    <property type="entry name" value="HTH_ARAC"/>
    <property type="match status" value="1"/>
</dbReference>
<accession>A0ABS7PQE7</accession>
<dbReference type="Gene3D" id="1.10.10.60">
    <property type="entry name" value="Homeodomain-like"/>
    <property type="match status" value="1"/>
</dbReference>
<keyword evidence="5" id="KW-1185">Reference proteome</keyword>
<dbReference type="InterPro" id="IPR009057">
    <property type="entry name" value="Homeodomain-like_sf"/>
</dbReference>
<dbReference type="EMBL" id="JAINVV010000006">
    <property type="protein sequence ID" value="MBY8823411.1"/>
    <property type="molecule type" value="Genomic_DNA"/>
</dbReference>
<gene>
    <name evidence="4" type="ORF">K7G82_13995</name>
</gene>
<protein>
    <submittedName>
        <fullName evidence="4">AraC family transcriptional regulator</fullName>
    </submittedName>
</protein>
<dbReference type="PANTHER" id="PTHR47893">
    <property type="entry name" value="REGULATORY PROTEIN PCHR"/>
    <property type="match status" value="1"/>
</dbReference>
<name>A0ABS7PQE7_9SPHN</name>
<sequence>MAGQLKLNRGECQSRRFPPLAVDSQRVSVRYSVDDYVVDPAKAAGHLVGAFIPLSDRHHYRFDLQGTFGSGRHEFCGLADGFFIMFSETAYHAPQSRFISSPESLQIFIASQGDGEFVPAGGKPLSFEAPSAALVIEPADAPPSEVTFAGQARYIHMVVHRKALQALYAGGEQELPAALQTLLTGETQRMVARALPMGTATLRCVDDVHGCLLEGRRRRLWLHSKAIEIICQALEALDHSEGFQSVEVTRLTANGVMKAQRLLADNFVTPPSLEDLATEVGLSRSALCTGFRQILGQSVFDHIHDLRMQRALALLNQRGDSITQIAYAVGYNRASSFSVAVHRHFGATPSELRRRGTASAN</sequence>
<keyword evidence="2" id="KW-0804">Transcription</keyword>
<dbReference type="PANTHER" id="PTHR47893:SF1">
    <property type="entry name" value="REGULATORY PROTEIN PCHR"/>
    <property type="match status" value="1"/>
</dbReference>
<reference evidence="4 5" key="1">
    <citation type="submission" date="2021-08" db="EMBL/GenBank/DDBJ databases">
        <authorList>
            <person name="Tuo L."/>
        </authorList>
    </citation>
    <scope>NUCLEOTIDE SEQUENCE [LARGE SCALE GENOMIC DNA]</scope>
    <source>
        <strain evidence="4 5">JCM 31229</strain>
    </source>
</reference>
<dbReference type="Pfam" id="PF12833">
    <property type="entry name" value="HTH_18"/>
    <property type="match status" value="1"/>
</dbReference>